<feature type="domain" description="EF-hand" evidence="2">
    <location>
        <begin position="1421"/>
        <end position="1447"/>
    </location>
</feature>
<dbReference type="OrthoDB" id="6144932at2"/>
<keyword evidence="4" id="KW-1185">Reference proteome</keyword>
<dbReference type="PANTHER" id="PTHR10827:SF52">
    <property type="entry name" value="IP16409P"/>
    <property type="match status" value="1"/>
</dbReference>
<dbReference type="Gene3D" id="1.10.238.10">
    <property type="entry name" value="EF-hand"/>
    <property type="match status" value="6"/>
</dbReference>
<dbReference type="PROSITE" id="PS50222">
    <property type="entry name" value="EF_HAND_2"/>
    <property type="match status" value="8"/>
</dbReference>
<sequence>MADDLRLKVTLTGDGKRLSGTLENARGEVRQFGDMSDRQGRRASAAMDRTGDSVETVSGHLREMNGIGRAARSTLLGVGTALAGAFAAGSIRNQARAIAQTDALANSLEVSTGKLQAWQYAGEQVGLGADKMGDIFKDTSDKLGDFARTGAGEAVDLVEQMGLNIDRLIQLSPDQQLLRIGEALDGLTASERTFFLESLADEAVRLQPLLENNAAGLREYTAEARALGVAMDDGAIDSAVQANRAMLQLEGSISGLVNQLTAELGPGLAATVDDFTDWIERAGGAEAVLEDITDVASTLAVLLVGRYAGALATATAAKIAATQQAVAYQAALARMAGVSRGAAAAQMTMAGASRAAAGALALVGGPLGLLVGGAGLLYVFRDELNLTGQRLGLTEGQVENFRGELDGLSNQDMSGTLDSLNTELQQATLNAARAREELAELRSENSGSGALGFGGGETGERIRGIRAVADAEADLAEIAEKRNIARIELWGRWSAAVINATDATDENSDSNDNNTETIVSQTQAAADLVDQQERQSAQLESLRKELDPAYAASQRLAESTALLDQGLLSGAVTLDEYLGLWGQAAERFISASDGAKDAANTVDEESDAMATLWDRRMERMDDAAVDMWGSFLDGSEDAFSSFKRLAIDSLAEVIHAYTTRQITANIGANFGIGGSQGSQSGGFGGIPGLGSVANQAAGWLGLGGSSLGAAGTAAIGYGSGFGAAASTGAYTGWAGSAAAGASTSGGLMGTIGSAMPWVGGAVLADNVLGLGIVEGISDLFGGGQSDLDLAMVRGRDDSAHTWDHGIRATGALGAVGFQDAGSHEVADLWDIDEAQQLVDSIAQLDTAVASLAETPEQLAAMRDAVLASNRHGIQGHYGETSNPGDVVDRLTSRYDDAFGALDDEFAEFMQGLDGSIEEVVQRGAAARQAFSFLSDAAERLDLRFDDTTASAYEAAASLAEAAGGVQNLSSLQQNYYQTLYSEEERLNQLRSDVTQQLNAMGMSLPTSREGFRQLVEAQNLNTEAGRENYVQLMQLVDSFDRLRESASSVNDETSELADKIAGLKDDVRSAWETFDKQSFDQRITLLELAGKSEEALALQRERELATIDESLRPFQERIWALQDEAKAQEEAAQAGKEYAQALADAQSWLGSTLENITGWIDRNQATDAGMGSPADQLAAAGEAYREQLEAARGDDRTALQNITQYADRFIAAQKQWSASGGDTTALIDRIERQLGKLPDQLSAEEYIADEIKTALVEQTAGITSQLADVLRSDTPSNIAGALAGSFDDLTRGIGDVLTREQLATVMDGKATDAQLDAVMRAVDLNGDGVMSGLESVIIKSMPTDVALANALRQQLQANGDKALTAAQVRQALRPIASDKRINQLIDRVDANGDGLLSAQELTSSRLAGLAGGIADSLSGSFDQLDANLDDNLTFDELKDGLSGMATDAQLKALMRSMDVNADGMISGLESVVIKSMPTDSRLANVLRNQFKWTRNQQLTHDQVREALRPIASDESISQLIRRLDTNGDGIISAQEVGNARLGGLADGIAASLSGSFDQLDANLDDNLTFAELKDGLSGMATDAQLRALMRSLDVNADGVISGLESVVIESMPSDSRLANVLRNQFKWTRNSQLTAAEVRDALKGKASNDRINQLIRRADQNADGIIDAAELASDVTTSELSSVLAKQLGWTRNQIKWTRNSQLTADQVRDALKGKASNDRINQLIRRADQNADGIIDAAELASDVTTSELSSVLAKQLGWTRNQIKWTRNSQLTAGQVRDALKGKASNERINQMIRRADQNADGIIDATELANDASTSELSRVLSNQLKWTRNQIKWTRNSQLTHDQVRDALSPIASNAEIDRLIKRLDKNSDGIITAQEMASERLDGLASGIGNALSPMFDTIDRSLDGLIDYDEFGKQFAGMASDAQLKKIFAQLDADGDGTISRLEALKRSTDEVDSNTESIEQRALDQVTRLGNLVDEMTRTTDQFVDMNSTMVSLRDSINALGVAQEEQNRIERERREAKERQEKRLEKERAAASYLDRANALEQQAQDKTLFDDLDGITAKRSDKIVDNIMAQAGNDNILSWKEYQSALDDMKNRRDKGWYNAGELDFAKTAALSLRKQSRYHEMMDQAAGITGDDYSGRIDRPDFAGVREELKGLSDIERARSFFTRYSDYAGSWKIWRGTLDYDWDRWTGNILTTPIADADLIRVAKELDRDFAGPKRFFAKGGVFTNSVVDEPTMFNMGVMGEENPEAIMPLHRGPDGGLGIRAELPPIPALPLLGQGDILEVLNDLRRENRRMRDDLNRLLSENNQHAAAGVAVSQEGFKRVDRNTARIAETNDAIDDRQRLEAQR</sequence>
<evidence type="ECO:0000313" key="4">
    <source>
        <dbReference type="Proteomes" id="UP000324260"/>
    </source>
</evidence>
<feature type="domain" description="EF-hand" evidence="2">
    <location>
        <begin position="1716"/>
        <end position="1751"/>
    </location>
</feature>
<dbReference type="PROSITE" id="PS00018">
    <property type="entry name" value="EF_HAND_1"/>
    <property type="match status" value="6"/>
</dbReference>
<gene>
    <name evidence="3" type="ORF">FZZ93_02395</name>
</gene>
<dbReference type="InterPro" id="IPR002048">
    <property type="entry name" value="EF_hand_dom"/>
</dbReference>
<dbReference type="PANTHER" id="PTHR10827">
    <property type="entry name" value="RETICULOCALBIN"/>
    <property type="match status" value="1"/>
</dbReference>
<feature type="coiled-coil region" evidence="1">
    <location>
        <begin position="410"/>
        <end position="444"/>
    </location>
</feature>
<dbReference type="Proteomes" id="UP000324260">
    <property type="component" value="Unassembled WGS sequence"/>
</dbReference>
<dbReference type="Pfam" id="PF13202">
    <property type="entry name" value="EF-hand_5"/>
    <property type="match status" value="3"/>
</dbReference>
<protein>
    <recommendedName>
        <fullName evidence="2">EF-hand domain-containing protein</fullName>
    </recommendedName>
</protein>
<reference evidence="3 4" key="1">
    <citation type="submission" date="2019-08" db="EMBL/GenBank/DDBJ databases">
        <title>Draft Genome Sequence of Halomonas eurihalina Isolated from Preserved Hide-surface.</title>
        <authorList>
            <person name="Hussain S.A."/>
            <person name="Xu A."/>
            <person name="Sarker M."/>
            <person name="Sommers C."/>
        </authorList>
    </citation>
    <scope>NUCLEOTIDE SEQUENCE [LARGE SCALE GENOMIC DNA]</scope>
    <source>
        <strain evidence="3 4">MS1</strain>
    </source>
</reference>
<dbReference type="RefSeq" id="WP_149320723.1">
    <property type="nucleotide sequence ID" value="NZ_JARWAH010000001.1"/>
</dbReference>
<proteinExistence type="predicted"/>
<feature type="domain" description="EF-hand" evidence="2">
    <location>
        <begin position="1786"/>
        <end position="1821"/>
    </location>
</feature>
<feature type="domain" description="EF-hand" evidence="2">
    <location>
        <begin position="1646"/>
        <end position="1681"/>
    </location>
</feature>
<dbReference type="SMART" id="SM00054">
    <property type="entry name" value="EFh"/>
    <property type="match status" value="13"/>
</dbReference>
<dbReference type="InterPro" id="IPR011992">
    <property type="entry name" value="EF-hand-dom_pair"/>
</dbReference>
<evidence type="ECO:0000256" key="1">
    <source>
        <dbReference type="SAM" id="Coils"/>
    </source>
</evidence>
<evidence type="ECO:0000259" key="2">
    <source>
        <dbReference type="PROSITE" id="PS50222"/>
    </source>
</evidence>
<organism evidence="3 4">
    <name type="scientific">Halomonas eurihalina</name>
    <dbReference type="NCBI Taxonomy" id="42566"/>
    <lineage>
        <taxon>Bacteria</taxon>
        <taxon>Pseudomonadati</taxon>
        <taxon>Pseudomonadota</taxon>
        <taxon>Gammaproteobacteria</taxon>
        <taxon>Oceanospirillales</taxon>
        <taxon>Halomonadaceae</taxon>
        <taxon>Halomonas</taxon>
    </lineage>
</organism>
<dbReference type="GO" id="GO:0005509">
    <property type="term" value="F:calcium ion binding"/>
    <property type="evidence" value="ECO:0007669"/>
    <property type="project" value="InterPro"/>
</dbReference>
<dbReference type="CDD" id="cd00051">
    <property type="entry name" value="EFh"/>
    <property type="match status" value="1"/>
</dbReference>
<feature type="domain" description="EF-hand" evidence="2">
    <location>
        <begin position="1925"/>
        <end position="1960"/>
    </location>
</feature>
<keyword evidence="1" id="KW-0175">Coiled coil</keyword>
<feature type="domain" description="EF-hand" evidence="2">
    <location>
        <begin position="1376"/>
        <end position="1411"/>
    </location>
</feature>
<feature type="domain" description="EF-hand" evidence="2">
    <location>
        <begin position="1856"/>
        <end position="1891"/>
    </location>
</feature>
<dbReference type="InterPro" id="IPR018247">
    <property type="entry name" value="EF_Hand_1_Ca_BS"/>
</dbReference>
<feature type="coiled-coil region" evidence="1">
    <location>
        <begin position="2007"/>
        <end position="2051"/>
    </location>
</feature>
<dbReference type="SUPFAM" id="SSF47473">
    <property type="entry name" value="EF-hand"/>
    <property type="match status" value="5"/>
</dbReference>
<evidence type="ECO:0000313" key="3">
    <source>
        <dbReference type="EMBL" id="TZG41532.1"/>
    </source>
</evidence>
<accession>A0A5D9DE38</accession>
<name>A0A5D9DE38_HALER</name>
<dbReference type="EMBL" id="VTPU01000001">
    <property type="protein sequence ID" value="TZG41532.1"/>
    <property type="molecule type" value="Genomic_DNA"/>
</dbReference>
<comment type="caution">
    <text evidence="3">The sequence shown here is derived from an EMBL/GenBank/DDBJ whole genome shotgun (WGS) entry which is preliminary data.</text>
</comment>
<feature type="domain" description="EF-hand" evidence="2">
    <location>
        <begin position="1511"/>
        <end position="1546"/>
    </location>
</feature>